<sequence length="934" mass="100961">MGYEELPKYAPVETTEPKKQHARSRPHRRHRRRAFRLVFLAFLAYSLYSYWNPRPLNISVRDGSPKTLNVAKLQQDYAVCAKLRSVPSDPSGPRSKNARWNGSPDTLIKNTTIWTGEAVHGNYSWVSGDVLIQYGLITKVASHIATADLPDDTVIHDGTGRMLTSGIIDMHSHTGVDALPNSRGGEDTNELSSDTTPYVRSIDGFNPLDPQIQIIKSGGVTTSLILPGSGNNIGGEAYVLKHAVGPLNGRSEISADDMLADPDRNWRYMKMACGENAKRVYGRVGRHFGPFSRLGEAWYFRHAFEQARSYNQKQDDWCAAADQFGAEAMQDYLPTELEWESLGAVLRGQVYVNTHCYTIPDLEAYIRHTNEFKFSVRAFHHAHETYLVPEILKRNYGGRPPAAALFADNMFYKQESYMGSEQAGRILNENGITPVYVSDNPVLNAQHVVFEAAKAHMYGLPYHVALAGVTSASAELLGLGERIGKVKAGFDADLALWDSDPLSVGATPVQVWIDGAPQFPDPVEIKKPAAKPLEKRPEVPAMAEESMSHQDMIITGVTSVLLPGFEALAVSDTPTTILITNGSISCIGTCKSKIATLSNPTALHLQKGHVVPPATALFSHLGLEEISAEPDTKDGNNNAESYSPALQGLSLDLKTLRAAYRHGVTTAITAPGYRGGGFKGSSVSFRINAGHALEKHAIVEKKSSVHYSLLPSTRDDKTPSTSSEIAALEAKLLHALTLNTSSLSPTTSQETLDLLLVLHGTLPLVITAHKADTIASLLSLNSLITSPPHSSSARLIIHGGAEAHILAPELAAANVPVILAAPYPYSFTWDQRRSLTGAPLTNGTAIDVLHAAGVKLRLGTEEDWQTRDLYLYAGIAQANSGGSISVNQALGLVTGGLFEEKEKATGWVVSEGSVLEGGRVRAVSDGVGGVDVWA</sequence>
<dbReference type="SUPFAM" id="SSF51338">
    <property type="entry name" value="Composite domain of metallo-dependent hydrolases"/>
    <property type="match status" value="1"/>
</dbReference>
<dbReference type="InterPro" id="IPR011059">
    <property type="entry name" value="Metal-dep_hydrolase_composite"/>
</dbReference>
<dbReference type="STRING" id="1507870.A0A1V8SEV4"/>
<keyword evidence="3" id="KW-0812">Transmembrane</keyword>
<comment type="caution">
    <text evidence="5">The sequence shown here is derived from an EMBL/GenBank/DDBJ whole genome shotgun (WGS) entry which is preliminary data.</text>
</comment>
<organism evidence="5 6">
    <name type="scientific">Cryoendolithus antarcticus</name>
    <dbReference type="NCBI Taxonomy" id="1507870"/>
    <lineage>
        <taxon>Eukaryota</taxon>
        <taxon>Fungi</taxon>
        <taxon>Dikarya</taxon>
        <taxon>Ascomycota</taxon>
        <taxon>Pezizomycotina</taxon>
        <taxon>Dothideomycetes</taxon>
        <taxon>Dothideomycetidae</taxon>
        <taxon>Cladosporiales</taxon>
        <taxon>Cladosporiaceae</taxon>
        <taxon>Cryoendolithus</taxon>
    </lineage>
</organism>
<evidence type="ECO:0000259" key="4">
    <source>
        <dbReference type="Pfam" id="PF07969"/>
    </source>
</evidence>
<proteinExistence type="predicted"/>
<feature type="region of interest" description="Disordered" evidence="2">
    <location>
        <begin position="1"/>
        <end position="28"/>
    </location>
</feature>
<reference evidence="6" key="1">
    <citation type="submission" date="2017-03" db="EMBL/GenBank/DDBJ databases">
        <title>Genomes of endolithic fungi from Antarctica.</title>
        <authorList>
            <person name="Coleine C."/>
            <person name="Masonjones S."/>
            <person name="Stajich J.E."/>
        </authorList>
    </citation>
    <scope>NUCLEOTIDE SEQUENCE [LARGE SCALE GENOMIC DNA]</scope>
    <source>
        <strain evidence="6">CCFEE 5527</strain>
    </source>
</reference>
<dbReference type="InParanoid" id="A0A1V8SEV4"/>
<dbReference type="GO" id="GO:0008448">
    <property type="term" value="F:N-acetylglucosamine-6-phosphate deacetylase activity"/>
    <property type="evidence" value="ECO:0007669"/>
    <property type="project" value="TreeGrafter"/>
</dbReference>
<name>A0A1V8SEV4_9PEZI</name>
<evidence type="ECO:0000256" key="3">
    <source>
        <dbReference type="SAM" id="Phobius"/>
    </source>
</evidence>
<dbReference type="InterPro" id="IPR013108">
    <property type="entry name" value="Amidohydro_3"/>
</dbReference>
<dbReference type="OrthoDB" id="10258955at2759"/>
<feature type="domain" description="Amidohydrolase 3" evidence="4">
    <location>
        <begin position="460"/>
        <end position="516"/>
    </location>
</feature>
<evidence type="ECO:0000313" key="6">
    <source>
        <dbReference type="Proteomes" id="UP000192596"/>
    </source>
</evidence>
<evidence type="ECO:0000313" key="5">
    <source>
        <dbReference type="EMBL" id="OQN97500.1"/>
    </source>
</evidence>
<dbReference type="PANTHER" id="PTHR11113:SF14">
    <property type="entry name" value="N-ACETYLGLUCOSAMINE-6-PHOSPHATE DEACETYLASE"/>
    <property type="match status" value="1"/>
</dbReference>
<protein>
    <recommendedName>
        <fullName evidence="4">Amidohydrolase 3 domain-containing protein</fullName>
    </recommendedName>
</protein>
<evidence type="ECO:0000256" key="1">
    <source>
        <dbReference type="ARBA" id="ARBA00022801"/>
    </source>
</evidence>
<dbReference type="GO" id="GO:0006046">
    <property type="term" value="P:N-acetylglucosamine catabolic process"/>
    <property type="evidence" value="ECO:0007669"/>
    <property type="project" value="TreeGrafter"/>
</dbReference>
<dbReference type="PANTHER" id="PTHR11113">
    <property type="entry name" value="N-ACETYLGLUCOSAMINE-6-PHOSPHATE DEACETYLASE"/>
    <property type="match status" value="1"/>
</dbReference>
<keyword evidence="1" id="KW-0378">Hydrolase</keyword>
<accession>A0A1V8SEV4</accession>
<dbReference type="SUPFAM" id="SSF51556">
    <property type="entry name" value="Metallo-dependent hydrolases"/>
    <property type="match status" value="1"/>
</dbReference>
<dbReference type="Pfam" id="PF07969">
    <property type="entry name" value="Amidohydro_3"/>
    <property type="match status" value="1"/>
</dbReference>
<keyword evidence="3" id="KW-1133">Transmembrane helix</keyword>
<dbReference type="InterPro" id="IPR032466">
    <property type="entry name" value="Metal_Hydrolase"/>
</dbReference>
<feature type="transmembrane region" description="Helical" evidence="3">
    <location>
        <begin position="34"/>
        <end position="51"/>
    </location>
</feature>
<keyword evidence="6" id="KW-1185">Reference proteome</keyword>
<keyword evidence="3" id="KW-0472">Membrane</keyword>
<gene>
    <name evidence="5" type="ORF">B0A48_16653</name>
</gene>
<dbReference type="Gene3D" id="3.20.20.140">
    <property type="entry name" value="Metal-dependent hydrolases"/>
    <property type="match status" value="2"/>
</dbReference>
<dbReference type="AlphaFoldDB" id="A0A1V8SEV4"/>
<evidence type="ECO:0000256" key="2">
    <source>
        <dbReference type="SAM" id="MobiDB-lite"/>
    </source>
</evidence>
<dbReference type="CDD" id="cd01309">
    <property type="entry name" value="Met_dep_hydrolase_C"/>
    <property type="match status" value="1"/>
</dbReference>
<dbReference type="Proteomes" id="UP000192596">
    <property type="component" value="Unassembled WGS sequence"/>
</dbReference>
<dbReference type="EMBL" id="NAJO01000053">
    <property type="protein sequence ID" value="OQN97500.1"/>
    <property type="molecule type" value="Genomic_DNA"/>
</dbReference>